<dbReference type="GO" id="GO:0005506">
    <property type="term" value="F:iron ion binding"/>
    <property type="evidence" value="ECO:0007669"/>
    <property type="project" value="InterPro"/>
</dbReference>
<dbReference type="AlphaFoldDB" id="A0A8H5ARA9"/>
<keyword evidence="6 10" id="KW-0560">Oxidoreductase</keyword>
<gene>
    <name evidence="11" type="ORF">D9619_012420</name>
</gene>
<evidence type="ECO:0000256" key="1">
    <source>
        <dbReference type="ARBA" id="ARBA00001971"/>
    </source>
</evidence>
<evidence type="ECO:0000256" key="3">
    <source>
        <dbReference type="ARBA" id="ARBA00010617"/>
    </source>
</evidence>
<dbReference type="GO" id="GO:0020037">
    <property type="term" value="F:heme binding"/>
    <property type="evidence" value="ECO:0007669"/>
    <property type="project" value="InterPro"/>
</dbReference>
<evidence type="ECO:0000256" key="4">
    <source>
        <dbReference type="ARBA" id="ARBA00022617"/>
    </source>
</evidence>
<evidence type="ECO:0000313" key="12">
    <source>
        <dbReference type="Proteomes" id="UP000567179"/>
    </source>
</evidence>
<dbReference type="Proteomes" id="UP000567179">
    <property type="component" value="Unassembled WGS sequence"/>
</dbReference>
<name>A0A8H5ARA9_9AGAR</name>
<dbReference type="GO" id="GO:0016705">
    <property type="term" value="F:oxidoreductase activity, acting on paired donors, with incorporation or reduction of molecular oxygen"/>
    <property type="evidence" value="ECO:0007669"/>
    <property type="project" value="InterPro"/>
</dbReference>
<proteinExistence type="inferred from homology"/>
<keyword evidence="7 9" id="KW-0408">Iron</keyword>
<dbReference type="PROSITE" id="PS00086">
    <property type="entry name" value="CYTOCHROME_P450"/>
    <property type="match status" value="1"/>
</dbReference>
<dbReference type="InterPro" id="IPR050364">
    <property type="entry name" value="Cytochrome_P450_fung"/>
</dbReference>
<dbReference type="GO" id="GO:0004497">
    <property type="term" value="F:monooxygenase activity"/>
    <property type="evidence" value="ECO:0007669"/>
    <property type="project" value="UniProtKB-KW"/>
</dbReference>
<dbReference type="OrthoDB" id="2789670at2759"/>
<organism evidence="11 12">
    <name type="scientific">Psilocybe cf. subviscida</name>
    <dbReference type="NCBI Taxonomy" id="2480587"/>
    <lineage>
        <taxon>Eukaryota</taxon>
        <taxon>Fungi</taxon>
        <taxon>Dikarya</taxon>
        <taxon>Basidiomycota</taxon>
        <taxon>Agaricomycotina</taxon>
        <taxon>Agaricomycetes</taxon>
        <taxon>Agaricomycetidae</taxon>
        <taxon>Agaricales</taxon>
        <taxon>Agaricineae</taxon>
        <taxon>Strophariaceae</taxon>
        <taxon>Psilocybe</taxon>
    </lineage>
</organism>
<comment type="pathway">
    <text evidence="2">Secondary metabolite biosynthesis.</text>
</comment>
<evidence type="ECO:0000313" key="11">
    <source>
        <dbReference type="EMBL" id="KAF5309572.1"/>
    </source>
</evidence>
<evidence type="ECO:0000256" key="2">
    <source>
        <dbReference type="ARBA" id="ARBA00005179"/>
    </source>
</evidence>
<evidence type="ECO:0000256" key="7">
    <source>
        <dbReference type="ARBA" id="ARBA00023004"/>
    </source>
</evidence>
<dbReference type="PANTHER" id="PTHR46300:SF7">
    <property type="entry name" value="P450, PUTATIVE (EUROFUNG)-RELATED"/>
    <property type="match status" value="1"/>
</dbReference>
<dbReference type="EMBL" id="JAACJJ010000059">
    <property type="protein sequence ID" value="KAF5309572.1"/>
    <property type="molecule type" value="Genomic_DNA"/>
</dbReference>
<protein>
    <recommendedName>
        <fullName evidence="13">Cytochrome P450</fullName>
    </recommendedName>
</protein>
<evidence type="ECO:0000256" key="6">
    <source>
        <dbReference type="ARBA" id="ARBA00023002"/>
    </source>
</evidence>
<evidence type="ECO:0000256" key="8">
    <source>
        <dbReference type="ARBA" id="ARBA00023033"/>
    </source>
</evidence>
<dbReference type="InterPro" id="IPR001128">
    <property type="entry name" value="Cyt_P450"/>
</dbReference>
<sequence length="518" mass="57567">MAPLDYAAAGLGVAIIWAFLTSRKSTSHYLPPGPKGYPLIGNMLEMPQTNEWEKFAEWGKQYGGLFSVSILGRRIVIINSAKIMSEFDKRGAIYSDRPVLEMGGVLVGYDQTLVLIAYGNRFRTYRKHFSRYIGAPKPIQDIHPLIEVESRRFLKRMLKGPGNLMPNLRKLTGGIILKLTYGYEVVDGEDPFINLIEHANGNFNAATVPGAFPVDFFPALKSLPSWFPTSGFLKTAAEWAKDTAAMVEVPWHWTKKQMAAGTAVPSFVSTGLEEEKSMSEDDIRDLKLTAASMYGGGADTTVSAEYAFFLAMLLRPEVQMKAQEEIDSVIGTDRLPHLADRPLLPYVNAIVTEVLRWNSVAPTGVPHVAIEDGYINGYFIPKGTLILANLWHMLHDPTVYPDPFTFDPARHFETERPEYTSTVTPEHPAPQTDPRGVCFGYGRRICPGMHLAETSLFSCVSRSLSVFNIEKAMGEDGKPITPRLENTSGIISYPKEFPYTLKPRSEKAIALIAEDIPV</sequence>
<dbReference type="InterPro" id="IPR036396">
    <property type="entry name" value="Cyt_P450_sf"/>
</dbReference>
<dbReference type="Gene3D" id="1.10.630.10">
    <property type="entry name" value="Cytochrome P450"/>
    <property type="match status" value="1"/>
</dbReference>
<evidence type="ECO:0000256" key="10">
    <source>
        <dbReference type="RuleBase" id="RU000461"/>
    </source>
</evidence>
<evidence type="ECO:0000256" key="5">
    <source>
        <dbReference type="ARBA" id="ARBA00022723"/>
    </source>
</evidence>
<dbReference type="SUPFAM" id="SSF48264">
    <property type="entry name" value="Cytochrome P450"/>
    <property type="match status" value="1"/>
</dbReference>
<evidence type="ECO:0008006" key="13">
    <source>
        <dbReference type="Google" id="ProtNLM"/>
    </source>
</evidence>
<keyword evidence="12" id="KW-1185">Reference proteome</keyword>
<comment type="cofactor">
    <cofactor evidence="1 9">
        <name>heme</name>
        <dbReference type="ChEBI" id="CHEBI:30413"/>
    </cofactor>
</comment>
<keyword evidence="4 9" id="KW-0349">Heme</keyword>
<comment type="similarity">
    <text evidence="3 10">Belongs to the cytochrome P450 family.</text>
</comment>
<dbReference type="Pfam" id="PF00067">
    <property type="entry name" value="p450"/>
    <property type="match status" value="1"/>
</dbReference>
<dbReference type="PANTHER" id="PTHR46300">
    <property type="entry name" value="P450, PUTATIVE (EUROFUNG)-RELATED-RELATED"/>
    <property type="match status" value="1"/>
</dbReference>
<accession>A0A8H5ARA9</accession>
<evidence type="ECO:0000256" key="9">
    <source>
        <dbReference type="PIRSR" id="PIRSR602401-1"/>
    </source>
</evidence>
<keyword evidence="8 10" id="KW-0503">Monooxygenase</keyword>
<dbReference type="PRINTS" id="PR00463">
    <property type="entry name" value="EP450I"/>
</dbReference>
<reference evidence="11 12" key="1">
    <citation type="journal article" date="2020" name="ISME J.">
        <title>Uncovering the hidden diversity of litter-decomposition mechanisms in mushroom-forming fungi.</title>
        <authorList>
            <person name="Floudas D."/>
            <person name="Bentzer J."/>
            <person name="Ahren D."/>
            <person name="Johansson T."/>
            <person name="Persson P."/>
            <person name="Tunlid A."/>
        </authorList>
    </citation>
    <scope>NUCLEOTIDE SEQUENCE [LARGE SCALE GENOMIC DNA]</scope>
    <source>
        <strain evidence="11 12">CBS 101986</strain>
    </source>
</reference>
<feature type="binding site" description="axial binding residue" evidence="9">
    <location>
        <position position="446"/>
    </location>
    <ligand>
        <name>heme</name>
        <dbReference type="ChEBI" id="CHEBI:30413"/>
    </ligand>
    <ligandPart>
        <name>Fe</name>
        <dbReference type="ChEBI" id="CHEBI:18248"/>
    </ligandPart>
</feature>
<dbReference type="InterPro" id="IPR017972">
    <property type="entry name" value="Cyt_P450_CS"/>
</dbReference>
<dbReference type="CDD" id="cd11065">
    <property type="entry name" value="CYP64-like"/>
    <property type="match status" value="1"/>
</dbReference>
<dbReference type="InterPro" id="IPR002401">
    <property type="entry name" value="Cyt_P450_E_grp-I"/>
</dbReference>
<keyword evidence="5 9" id="KW-0479">Metal-binding</keyword>
<comment type="caution">
    <text evidence="11">The sequence shown here is derived from an EMBL/GenBank/DDBJ whole genome shotgun (WGS) entry which is preliminary data.</text>
</comment>